<keyword evidence="1" id="KW-0732">Signal</keyword>
<name>Q2SMY1_HAHCH</name>
<sequence>MTKTLAGLLLAISTTASAQFQVENNVEYGFIHLDRVSLFPELKLGESVYVKDIDFCMDENGALYAGANGYHFYPTLDAPYVITSVGEGKVAITHISEKNGFLLNGPAVQILHKLKQEDLSNPWKCGLEGAENTPVESRSPYKVESLFGHISYEGLAEAVNKEFESRYGSDVTYSTVIRIYEPE</sequence>
<dbReference type="EMBL" id="CP000155">
    <property type="protein sequence ID" value="ABC27993.1"/>
    <property type="molecule type" value="Genomic_DNA"/>
</dbReference>
<dbReference type="KEGG" id="hch:HCH_01115"/>
<dbReference type="OrthoDB" id="9945273at2"/>
<feature type="signal peptide" evidence="1">
    <location>
        <begin position="1"/>
        <end position="18"/>
    </location>
</feature>
<evidence type="ECO:0000313" key="2">
    <source>
        <dbReference type="EMBL" id="ABC27993.1"/>
    </source>
</evidence>
<gene>
    <name evidence="2" type="ordered locus">HCH_01115</name>
</gene>
<dbReference type="AlphaFoldDB" id="Q2SMY1"/>
<evidence type="ECO:0000256" key="1">
    <source>
        <dbReference type="SAM" id="SignalP"/>
    </source>
</evidence>
<feature type="chain" id="PRO_5004215878" evidence="1">
    <location>
        <begin position="19"/>
        <end position="183"/>
    </location>
</feature>
<keyword evidence="3" id="KW-1185">Reference proteome</keyword>
<evidence type="ECO:0000313" key="3">
    <source>
        <dbReference type="Proteomes" id="UP000000238"/>
    </source>
</evidence>
<dbReference type="RefSeq" id="WP_011395068.1">
    <property type="nucleotide sequence ID" value="NC_007645.1"/>
</dbReference>
<dbReference type="STRING" id="349521.HCH_01115"/>
<proteinExistence type="predicted"/>
<protein>
    <submittedName>
        <fullName evidence="2">Uncharacterized protein</fullName>
    </submittedName>
</protein>
<reference evidence="2 3" key="1">
    <citation type="journal article" date="2005" name="Nucleic Acids Res.">
        <title>Genomic blueprint of Hahella chejuensis, a marine microbe producing an algicidal agent.</title>
        <authorList>
            <person name="Jeong H."/>
            <person name="Yim J.H."/>
            <person name="Lee C."/>
            <person name="Choi S.-H."/>
            <person name="Park Y.K."/>
            <person name="Yoon S.H."/>
            <person name="Hur C.-G."/>
            <person name="Kang H.-Y."/>
            <person name="Kim D."/>
            <person name="Lee H.H."/>
            <person name="Park K.H."/>
            <person name="Park S.-H."/>
            <person name="Park H.-S."/>
            <person name="Lee H.K."/>
            <person name="Oh T.K."/>
            <person name="Kim J.F."/>
        </authorList>
    </citation>
    <scope>NUCLEOTIDE SEQUENCE [LARGE SCALE GENOMIC DNA]</scope>
    <source>
        <strain evidence="2 3">KCTC 2396</strain>
    </source>
</reference>
<accession>Q2SMY1</accession>
<organism evidence="2 3">
    <name type="scientific">Hahella chejuensis (strain KCTC 2396)</name>
    <dbReference type="NCBI Taxonomy" id="349521"/>
    <lineage>
        <taxon>Bacteria</taxon>
        <taxon>Pseudomonadati</taxon>
        <taxon>Pseudomonadota</taxon>
        <taxon>Gammaproteobacteria</taxon>
        <taxon>Oceanospirillales</taxon>
        <taxon>Hahellaceae</taxon>
        <taxon>Hahella</taxon>
    </lineage>
</organism>
<dbReference type="HOGENOM" id="CLU_1473221_0_0_6"/>
<dbReference type="Proteomes" id="UP000000238">
    <property type="component" value="Chromosome"/>
</dbReference>